<protein>
    <submittedName>
        <fullName evidence="1">Uncharacterized protein</fullName>
    </submittedName>
</protein>
<organism evidence="1 2">
    <name type="scientific">Theobroma cacao</name>
    <name type="common">Cacao</name>
    <name type="synonym">Cocoa</name>
    <dbReference type="NCBI Taxonomy" id="3641"/>
    <lineage>
        <taxon>Eukaryota</taxon>
        <taxon>Viridiplantae</taxon>
        <taxon>Streptophyta</taxon>
        <taxon>Embryophyta</taxon>
        <taxon>Tracheophyta</taxon>
        <taxon>Spermatophyta</taxon>
        <taxon>Magnoliopsida</taxon>
        <taxon>eudicotyledons</taxon>
        <taxon>Gunneridae</taxon>
        <taxon>Pentapetalae</taxon>
        <taxon>rosids</taxon>
        <taxon>malvids</taxon>
        <taxon>Malvales</taxon>
        <taxon>Malvaceae</taxon>
        <taxon>Byttnerioideae</taxon>
        <taxon>Theobroma</taxon>
    </lineage>
</organism>
<keyword evidence="2" id="KW-1185">Reference proteome</keyword>
<dbReference type="InParanoid" id="A0A061GGJ3"/>
<reference evidence="1 2" key="1">
    <citation type="journal article" date="2013" name="Genome Biol.">
        <title>The genome sequence of the most widely cultivated cacao type and its use to identify candidate genes regulating pod color.</title>
        <authorList>
            <person name="Motamayor J.C."/>
            <person name="Mockaitis K."/>
            <person name="Schmutz J."/>
            <person name="Haiminen N."/>
            <person name="Iii D.L."/>
            <person name="Cornejo O."/>
            <person name="Findley S.D."/>
            <person name="Zheng P."/>
            <person name="Utro F."/>
            <person name="Royaert S."/>
            <person name="Saski C."/>
            <person name="Jenkins J."/>
            <person name="Podicheti R."/>
            <person name="Zhao M."/>
            <person name="Scheffler B.E."/>
            <person name="Stack J.C."/>
            <person name="Feltus F.A."/>
            <person name="Mustiga G.M."/>
            <person name="Amores F."/>
            <person name="Phillips W."/>
            <person name="Marelli J.P."/>
            <person name="May G.D."/>
            <person name="Shapiro H."/>
            <person name="Ma J."/>
            <person name="Bustamante C.D."/>
            <person name="Schnell R.J."/>
            <person name="Main D."/>
            <person name="Gilbert D."/>
            <person name="Parida L."/>
            <person name="Kuhn D.N."/>
        </authorList>
    </citation>
    <scope>NUCLEOTIDE SEQUENCE [LARGE SCALE GENOMIC DNA]</scope>
    <source>
        <strain evidence="2">cv. Matina 1-6</strain>
    </source>
</reference>
<sequence length="123" mass="13600">MQVSRGACFYNIQNANNTDKFNHALIDLLNNLSNQAAVAGSLGKYATNNSTMGFFQTVLGLSPCNSTLSLFGLRQITFRMQISLVKVDLGLLSRIVENFTAFPLKMSLAAPTWTRLAFELKDF</sequence>
<gene>
    <name evidence="1" type="ORF">TCM_030090</name>
</gene>
<accession>A0A061GGJ3</accession>
<proteinExistence type="predicted"/>
<dbReference type="Gramene" id="EOY28553">
    <property type="protein sequence ID" value="EOY28553"/>
    <property type="gene ID" value="TCM_030090"/>
</dbReference>
<dbReference type="HOGENOM" id="CLU_2019421_0_0_1"/>
<name>A0A061GGJ3_THECC</name>
<dbReference type="Proteomes" id="UP000026915">
    <property type="component" value="Chromosome 6"/>
</dbReference>
<dbReference type="EMBL" id="CM001884">
    <property type="protein sequence ID" value="EOY28553.1"/>
    <property type="molecule type" value="Genomic_DNA"/>
</dbReference>
<evidence type="ECO:0000313" key="1">
    <source>
        <dbReference type="EMBL" id="EOY28553.1"/>
    </source>
</evidence>
<evidence type="ECO:0000313" key="2">
    <source>
        <dbReference type="Proteomes" id="UP000026915"/>
    </source>
</evidence>
<dbReference type="AlphaFoldDB" id="A0A061GGJ3"/>